<reference evidence="8 9" key="1">
    <citation type="submission" date="2017-06" db="EMBL/GenBank/DDBJ databases">
        <authorList>
            <person name="Kim H.J."/>
            <person name="Triplett B.A."/>
        </authorList>
    </citation>
    <scope>NUCLEOTIDE SEQUENCE [LARGE SCALE GENOMIC DNA]</scope>
    <source>
        <strain evidence="8 9">CGMCC 4.1858</strain>
    </source>
</reference>
<dbReference type="InterPro" id="IPR052964">
    <property type="entry name" value="Sporulation_signal_mat"/>
</dbReference>
<dbReference type="Proteomes" id="UP000198280">
    <property type="component" value="Unassembled WGS sequence"/>
</dbReference>
<dbReference type="GO" id="GO:0012505">
    <property type="term" value="C:endomembrane system"/>
    <property type="evidence" value="ECO:0007669"/>
    <property type="project" value="UniProtKB-SubCell"/>
</dbReference>
<evidence type="ECO:0000256" key="1">
    <source>
        <dbReference type="ARBA" id="ARBA00004127"/>
    </source>
</evidence>
<accession>A0A239MCP8</accession>
<name>A0A239MCP8_9ACTN</name>
<evidence type="ECO:0000256" key="6">
    <source>
        <dbReference type="SAM" id="Phobius"/>
    </source>
</evidence>
<gene>
    <name evidence="8" type="ORF">SAMN05216252_123138</name>
</gene>
<evidence type="ECO:0000313" key="8">
    <source>
        <dbReference type="EMBL" id="SNT40250.1"/>
    </source>
</evidence>
<organism evidence="8 9">
    <name type="scientific">Actinacidiphila glaucinigra</name>
    <dbReference type="NCBI Taxonomy" id="235986"/>
    <lineage>
        <taxon>Bacteria</taxon>
        <taxon>Bacillati</taxon>
        <taxon>Actinomycetota</taxon>
        <taxon>Actinomycetes</taxon>
        <taxon>Kitasatosporales</taxon>
        <taxon>Streptomycetaceae</taxon>
        <taxon>Actinacidiphila</taxon>
    </lineage>
</organism>
<feature type="transmembrane region" description="Helical" evidence="6">
    <location>
        <begin position="367"/>
        <end position="385"/>
    </location>
</feature>
<evidence type="ECO:0000256" key="5">
    <source>
        <dbReference type="SAM" id="MobiDB-lite"/>
    </source>
</evidence>
<feature type="region of interest" description="Disordered" evidence="5">
    <location>
        <begin position="422"/>
        <end position="485"/>
    </location>
</feature>
<proteinExistence type="predicted"/>
<comment type="subcellular location">
    <subcellularLocation>
        <location evidence="1">Endomembrane system</location>
        <topology evidence="1">Multi-pass membrane protein</topology>
    </subcellularLocation>
</comment>
<feature type="region of interest" description="Disordered" evidence="5">
    <location>
        <begin position="1"/>
        <end position="36"/>
    </location>
</feature>
<feature type="transmembrane region" description="Helical" evidence="6">
    <location>
        <begin position="333"/>
        <end position="355"/>
    </location>
</feature>
<evidence type="ECO:0000256" key="2">
    <source>
        <dbReference type="ARBA" id="ARBA00022692"/>
    </source>
</evidence>
<protein>
    <recommendedName>
        <fullName evidence="7">HTTM-like domain-containing protein</fullName>
    </recommendedName>
</protein>
<feature type="transmembrane region" description="Helical" evidence="6">
    <location>
        <begin position="206"/>
        <end position="227"/>
    </location>
</feature>
<keyword evidence="2 6" id="KW-0812">Transmembrane</keyword>
<keyword evidence="9" id="KW-1185">Reference proteome</keyword>
<dbReference type="RefSeq" id="WP_089227548.1">
    <property type="nucleotide sequence ID" value="NZ_FZOF01000023.1"/>
</dbReference>
<feature type="compositionally biased region" description="Low complexity" evidence="5">
    <location>
        <begin position="1"/>
        <end position="23"/>
    </location>
</feature>
<feature type="transmembrane region" description="Helical" evidence="6">
    <location>
        <begin position="126"/>
        <end position="146"/>
    </location>
</feature>
<evidence type="ECO:0000256" key="3">
    <source>
        <dbReference type="ARBA" id="ARBA00022989"/>
    </source>
</evidence>
<dbReference type="SMART" id="SM00752">
    <property type="entry name" value="HTTM"/>
    <property type="match status" value="1"/>
</dbReference>
<evidence type="ECO:0000256" key="4">
    <source>
        <dbReference type="ARBA" id="ARBA00023136"/>
    </source>
</evidence>
<sequence length="485" mass="51905">MSEALNEAAHEAAQGAANGAAREPVPAPGRPAAKAPVPSPFAGALDSAAGGLSRGLARITGTTVGRYQAAVVRIGISLTWLLFLLREWPHRHELYGPDGAWSWDLADRLVAGNHAFTLLLWGRADVWFEVVYTGAILASVMLLLGWRTRTASLLFMIGVLSLQNRSVFVGDGGDNVIHLMAIYLVVTRCGRVWSLDSRRRARGRDGDGAGIALWIVLGLVLAVAQLLGRTGLTWTDGLLPWLGWTPFLWGFLLLQAVWWAVRRYAPGEPRTVLDILANILHAAGLLVIVVEVCLIYSTAGWYKVQGSRWQDGTALYYPLHLDDFSPWPGLSHAMAASGLMVLVITYGTVAVQVAFPFTLFNRRVKNVLLALMMVEHASIAVVLGLPFFSLAMIAADAVFLPTGFLRWAGDRVARLVWRGGGRDAAAGSAGEPEDARPREADDAGDPGDPGDAADAERAKDAPARAVAGPRGPGPDGEPAPSNLVV</sequence>
<feature type="domain" description="HTTM-like" evidence="7">
    <location>
        <begin position="61"/>
        <end position="404"/>
    </location>
</feature>
<dbReference type="EMBL" id="FZOF01000023">
    <property type="protein sequence ID" value="SNT40250.1"/>
    <property type="molecule type" value="Genomic_DNA"/>
</dbReference>
<dbReference type="OrthoDB" id="128729at2"/>
<feature type="transmembrane region" description="Helical" evidence="6">
    <location>
        <begin position="273"/>
        <end position="299"/>
    </location>
</feature>
<dbReference type="AlphaFoldDB" id="A0A239MCP8"/>
<dbReference type="InterPro" id="IPR011020">
    <property type="entry name" value="HTTM-like"/>
</dbReference>
<feature type="transmembrane region" description="Helical" evidence="6">
    <location>
        <begin position="239"/>
        <end position="261"/>
    </location>
</feature>
<keyword evidence="4 6" id="KW-0472">Membrane</keyword>
<dbReference type="PANTHER" id="PTHR39535:SF2">
    <property type="entry name" value="HTTM DOMAIN-CONTAINING PROTEIN"/>
    <property type="match status" value="1"/>
</dbReference>
<evidence type="ECO:0000259" key="7">
    <source>
        <dbReference type="SMART" id="SM00752"/>
    </source>
</evidence>
<evidence type="ECO:0000313" key="9">
    <source>
        <dbReference type="Proteomes" id="UP000198280"/>
    </source>
</evidence>
<keyword evidence="3 6" id="KW-1133">Transmembrane helix</keyword>
<dbReference type="PANTHER" id="PTHR39535">
    <property type="entry name" value="SPORULATION-DELAYING PROTEIN SDPB"/>
    <property type="match status" value="1"/>
</dbReference>